<evidence type="ECO:0000256" key="2">
    <source>
        <dbReference type="ARBA" id="ARBA00022695"/>
    </source>
</evidence>
<dbReference type="Gene3D" id="3.10.10.10">
    <property type="entry name" value="HIV Type 1 Reverse Transcriptase, subunit A, domain 1"/>
    <property type="match status" value="1"/>
</dbReference>
<feature type="region of interest" description="Disordered" evidence="7">
    <location>
        <begin position="144"/>
        <end position="212"/>
    </location>
</feature>
<accession>A0A0G4HG54</accession>
<dbReference type="FunFam" id="3.10.20.370:FF:000001">
    <property type="entry name" value="Retrovirus-related Pol polyprotein from transposon 17.6-like protein"/>
    <property type="match status" value="1"/>
</dbReference>
<dbReference type="CDD" id="cd09274">
    <property type="entry name" value="RNase_HI_RT_Ty3"/>
    <property type="match status" value="1"/>
</dbReference>
<dbReference type="SMART" id="SM00298">
    <property type="entry name" value="CHROMO"/>
    <property type="match status" value="1"/>
</dbReference>
<dbReference type="FunFam" id="1.10.340.70:FF:000001">
    <property type="entry name" value="Retrovirus-related Pol polyprotein from transposon gypsy-like Protein"/>
    <property type="match status" value="1"/>
</dbReference>
<dbReference type="InterPro" id="IPR041588">
    <property type="entry name" value="Integrase_H2C2"/>
</dbReference>
<dbReference type="VEuPathDB" id="CryptoDB:Cvel_6738"/>
<dbReference type="InterPro" id="IPR050951">
    <property type="entry name" value="Retrovirus_Pol_polyprotein"/>
</dbReference>
<feature type="region of interest" description="Disordered" evidence="7">
    <location>
        <begin position="678"/>
        <end position="718"/>
    </location>
</feature>
<evidence type="ECO:0000256" key="5">
    <source>
        <dbReference type="ARBA" id="ARBA00022801"/>
    </source>
</evidence>
<dbReference type="Gene3D" id="1.10.340.70">
    <property type="match status" value="1"/>
</dbReference>
<feature type="domain" description="Chromo" evidence="8">
    <location>
        <begin position="1282"/>
        <end position="1334"/>
    </location>
</feature>
<dbReference type="GO" id="GO:0003676">
    <property type="term" value="F:nucleic acid binding"/>
    <property type="evidence" value="ECO:0007669"/>
    <property type="project" value="InterPro"/>
</dbReference>
<dbReference type="InterPro" id="IPR023780">
    <property type="entry name" value="Chromo_domain"/>
</dbReference>
<evidence type="ECO:0000259" key="10">
    <source>
        <dbReference type="PROSITE" id="PS50994"/>
    </source>
</evidence>
<dbReference type="InterPro" id="IPR036397">
    <property type="entry name" value="RNaseH_sf"/>
</dbReference>
<evidence type="ECO:0000259" key="8">
    <source>
        <dbReference type="PROSITE" id="PS50013"/>
    </source>
</evidence>
<dbReference type="InterPro" id="IPR000953">
    <property type="entry name" value="Chromo/chromo_shadow_dom"/>
</dbReference>
<dbReference type="InterPro" id="IPR012337">
    <property type="entry name" value="RNaseH-like_sf"/>
</dbReference>
<keyword evidence="5" id="KW-0378">Hydrolase</keyword>
<evidence type="ECO:0000256" key="6">
    <source>
        <dbReference type="ARBA" id="ARBA00022918"/>
    </source>
</evidence>
<evidence type="ECO:0000259" key="9">
    <source>
        <dbReference type="PROSITE" id="PS50878"/>
    </source>
</evidence>
<dbReference type="Gene3D" id="2.40.50.40">
    <property type="match status" value="1"/>
</dbReference>
<feature type="compositionally biased region" description="Basic and acidic residues" evidence="7">
    <location>
        <begin position="786"/>
        <end position="795"/>
    </location>
</feature>
<keyword evidence="4" id="KW-0255">Endonuclease</keyword>
<dbReference type="GO" id="GO:0004519">
    <property type="term" value="F:endonuclease activity"/>
    <property type="evidence" value="ECO:0007669"/>
    <property type="project" value="UniProtKB-KW"/>
</dbReference>
<dbReference type="CDD" id="cd01647">
    <property type="entry name" value="RT_LTR"/>
    <property type="match status" value="1"/>
</dbReference>
<feature type="domain" description="Integrase catalytic" evidence="10">
    <location>
        <begin position="987"/>
        <end position="1145"/>
    </location>
</feature>
<feature type="region of interest" description="Disordered" evidence="7">
    <location>
        <begin position="763"/>
        <end position="840"/>
    </location>
</feature>
<feature type="domain" description="Reverse transcriptase" evidence="9">
    <location>
        <begin position="297"/>
        <end position="476"/>
    </location>
</feature>
<dbReference type="InterPro" id="IPR043128">
    <property type="entry name" value="Rev_trsase/Diguanyl_cyclase"/>
</dbReference>
<dbReference type="Pfam" id="PF17921">
    <property type="entry name" value="Integrase_H2C2"/>
    <property type="match status" value="1"/>
</dbReference>
<dbReference type="SUPFAM" id="SSF53098">
    <property type="entry name" value="Ribonuclease H-like"/>
    <property type="match status" value="1"/>
</dbReference>
<dbReference type="Pfam" id="PF00078">
    <property type="entry name" value="RVT_1"/>
    <property type="match status" value="1"/>
</dbReference>
<dbReference type="Gene3D" id="3.10.20.370">
    <property type="match status" value="1"/>
</dbReference>
<dbReference type="InterPro" id="IPR043502">
    <property type="entry name" value="DNA/RNA_pol_sf"/>
</dbReference>
<dbReference type="PhylomeDB" id="A0A0G4HG54"/>
<dbReference type="Gene3D" id="3.30.420.10">
    <property type="entry name" value="Ribonuclease H-like superfamily/Ribonuclease H"/>
    <property type="match status" value="1"/>
</dbReference>
<dbReference type="Pfam" id="PF17917">
    <property type="entry name" value="RT_RNaseH"/>
    <property type="match status" value="1"/>
</dbReference>
<evidence type="ECO:0000256" key="7">
    <source>
        <dbReference type="SAM" id="MobiDB-lite"/>
    </source>
</evidence>
<dbReference type="SUPFAM" id="SSF56672">
    <property type="entry name" value="DNA/RNA polymerases"/>
    <property type="match status" value="1"/>
</dbReference>
<dbReference type="CDD" id="cd00024">
    <property type="entry name" value="CD_CSD"/>
    <property type="match status" value="1"/>
</dbReference>
<evidence type="ECO:0000256" key="4">
    <source>
        <dbReference type="ARBA" id="ARBA00022759"/>
    </source>
</evidence>
<keyword evidence="3" id="KW-0540">Nuclease</keyword>
<keyword evidence="6" id="KW-0695">RNA-directed DNA polymerase</keyword>
<dbReference type="Pfam" id="PF00385">
    <property type="entry name" value="Chromo"/>
    <property type="match status" value="1"/>
</dbReference>
<organism evidence="11">
    <name type="scientific">Chromera velia CCMP2878</name>
    <dbReference type="NCBI Taxonomy" id="1169474"/>
    <lineage>
        <taxon>Eukaryota</taxon>
        <taxon>Sar</taxon>
        <taxon>Alveolata</taxon>
        <taxon>Colpodellida</taxon>
        <taxon>Chromeraceae</taxon>
        <taxon>Chromera</taxon>
    </lineage>
</organism>
<dbReference type="PROSITE" id="PS50013">
    <property type="entry name" value="CHROMO_2"/>
    <property type="match status" value="1"/>
</dbReference>
<evidence type="ECO:0000313" key="11">
    <source>
        <dbReference type="EMBL" id="CEM43088.1"/>
    </source>
</evidence>
<dbReference type="InterPro" id="IPR041373">
    <property type="entry name" value="RT_RNaseH"/>
</dbReference>
<dbReference type="PROSITE" id="PS50994">
    <property type="entry name" value="INTEGRASE"/>
    <property type="match status" value="1"/>
</dbReference>
<sequence length="1334" mass="149157">MDFLTRNAESQSFQESKLVLRPRELGLNPEEIPLFPLSTLQKDAACLPAPLVTAAREVLAPRTGAHIRMKLPGTSDLPNGAPVYMERIADALPAHLLIGNSVANVEDRELTLNVVNVSGHYAQIPRGAPLAIATLYEVITKEDEGAEEQALPPPFVSATTSAAATGGSTQGSTLHAPSMSASGQMELKGGETGGQNPAARPDELTEEEKEKTEAEIYRAEIDKALEDCEHLSAKQKKELKDLLLEYRDLFPTDRNPGNIKGVEARVNVETDTPIYERPRPVPHALRAELQEGLQKLLEGGIIKPTSSPWGFPLVLIQKKTGKLRICIDYRKLNKILRKDRWPLPRIDHILAKLQGRRFYTLIDLFQGFHHVSVREDHQERLSFVTADGQFTDCKMPFGISTVPSIFQRAMDIILAGLTGSFVSVYLDDILVASFSFEEHLTHIRKTLDRLRTSGCKLSFAKCSWAQTSLLYLGHIVDTTGIRPNPKKVEAILSISAPTDKKQTKQLLGLASFYKRFIKGFSQIVFPLTSLLRKYTPFVWEEPQRRAFEALKEALTSEPVLCHPDFDKGFVVKPNASNDAIGAVLGQTDEERNEKVVAYASRMMTDLEKKWGITEREALSLVYAVDTFKPYLYGKKFTVITDHKALQHIHDQKKSQPRVMRWALKLAIYEFDVQHRSGAKHTDANSMTRPPIAGTGASLEVLSPKRKRDRDTDSDEEDEIVVAPYSTRGAAVEVDGSDKKHELNMSTNSGVEIISVLSPGKAAVHCEGSKDQTIRPQSLHPLRVAAGKRERPRKDNSMNSSNAKKVMKDPKPSKGWRRPTGPGRPRSGPKAAPPSPSLSAPLCTGNYSIEEFKRLQKEDSTLNPIIQFLMDGSLPDDQAKLSRVYSMAASHALHEGVLIRLLLPLNKHTKGFRTLTVVPRALRAEILADHHGHLCAGHGGIRSTLAKVTDKFFWPTVTADVENYVKSCETCQQRKDAFKKEHPMIVPLLTEPLTHMAVDTVGPLPTSEGKRVIISVMDLASRFVVLIAVPNQKATTIAQALLNNVFFVFGSSVTLLSDQGPSFLDPIITAVSELVGTERVCTSTYNPKANGKLERMYRELKQTLSAYIAKHQKDWVCYLPVAAFLHNATRYAALGISPFEFLFAFPPRTPTKLNTDLQESADIIPQDYVKVLSKIREENKKTARDIYMEAAEQRGRQVLKDASNKQFRNPYMYKRGDYVGDNRTLLLKQPGAQTRRVINHDNAKPFAHRDLKENDALLSWFMPELEEDGKQADPIDNDEFAEYEVEKICAKRRTRRGTEFLVKYKGYAEKEWTPEEELDCADKVEEFHARLRGGQ</sequence>
<evidence type="ECO:0008006" key="12">
    <source>
        <dbReference type="Google" id="ProtNLM"/>
    </source>
</evidence>
<gene>
    <name evidence="11" type="ORF">Cvel_6738</name>
</gene>
<dbReference type="SUPFAM" id="SSF54160">
    <property type="entry name" value="Chromo domain-like"/>
    <property type="match status" value="1"/>
</dbReference>
<name>A0A0G4HG54_9ALVE</name>
<feature type="compositionally biased region" description="Low complexity" evidence="7">
    <location>
        <begin position="157"/>
        <end position="173"/>
    </location>
</feature>
<dbReference type="GO" id="GO:0015074">
    <property type="term" value="P:DNA integration"/>
    <property type="evidence" value="ECO:0007669"/>
    <property type="project" value="InterPro"/>
</dbReference>
<dbReference type="PANTHER" id="PTHR37984">
    <property type="entry name" value="PROTEIN CBG26694"/>
    <property type="match status" value="1"/>
</dbReference>
<dbReference type="InterPro" id="IPR016197">
    <property type="entry name" value="Chromo-like_dom_sf"/>
</dbReference>
<dbReference type="EMBL" id="CDMZ01002608">
    <property type="protein sequence ID" value="CEM43088.1"/>
    <property type="molecule type" value="Genomic_DNA"/>
</dbReference>
<dbReference type="Pfam" id="PF00665">
    <property type="entry name" value="rve"/>
    <property type="match status" value="1"/>
</dbReference>
<feature type="compositionally biased region" description="Low complexity" evidence="7">
    <location>
        <begin position="817"/>
        <end position="829"/>
    </location>
</feature>
<evidence type="ECO:0000256" key="1">
    <source>
        <dbReference type="ARBA" id="ARBA00022679"/>
    </source>
</evidence>
<dbReference type="InterPro" id="IPR001584">
    <property type="entry name" value="Integrase_cat-core"/>
</dbReference>
<feature type="compositionally biased region" description="Basic and acidic residues" evidence="7">
    <location>
        <begin position="200"/>
        <end position="212"/>
    </location>
</feature>
<keyword evidence="2" id="KW-0548">Nucleotidyltransferase</keyword>
<dbReference type="FunFam" id="3.30.70.270:FF:000020">
    <property type="entry name" value="Transposon Tf2-6 polyprotein-like Protein"/>
    <property type="match status" value="1"/>
</dbReference>
<proteinExistence type="predicted"/>
<dbReference type="PROSITE" id="PS50878">
    <property type="entry name" value="RT_POL"/>
    <property type="match status" value="1"/>
</dbReference>
<evidence type="ECO:0000256" key="3">
    <source>
        <dbReference type="ARBA" id="ARBA00022722"/>
    </source>
</evidence>
<dbReference type="GO" id="GO:0003964">
    <property type="term" value="F:RNA-directed DNA polymerase activity"/>
    <property type="evidence" value="ECO:0007669"/>
    <property type="project" value="UniProtKB-KW"/>
</dbReference>
<keyword evidence="1" id="KW-0808">Transferase</keyword>
<dbReference type="Gene3D" id="3.30.70.270">
    <property type="match status" value="2"/>
</dbReference>
<dbReference type="PANTHER" id="PTHR37984:SF5">
    <property type="entry name" value="PROTEIN NYNRIN-LIKE"/>
    <property type="match status" value="1"/>
</dbReference>
<protein>
    <recommendedName>
        <fullName evidence="12">Reverse transcriptase</fullName>
    </recommendedName>
</protein>
<reference evidence="11" key="1">
    <citation type="submission" date="2014-11" db="EMBL/GenBank/DDBJ databases">
        <authorList>
            <person name="Otto D Thomas"/>
            <person name="Naeem Raeece"/>
        </authorList>
    </citation>
    <scope>NUCLEOTIDE SEQUENCE</scope>
</reference>
<dbReference type="InterPro" id="IPR000477">
    <property type="entry name" value="RT_dom"/>
</dbReference>
<dbReference type="GO" id="GO:0016787">
    <property type="term" value="F:hydrolase activity"/>
    <property type="evidence" value="ECO:0007669"/>
    <property type="project" value="UniProtKB-KW"/>
</dbReference>